<evidence type="ECO:0000256" key="1">
    <source>
        <dbReference type="SAM" id="MobiDB-lite"/>
    </source>
</evidence>
<dbReference type="EMBL" id="BGZK01000042">
    <property type="protein sequence ID" value="GBP10703.1"/>
    <property type="molecule type" value="Genomic_DNA"/>
</dbReference>
<proteinExistence type="predicted"/>
<dbReference type="Proteomes" id="UP000299102">
    <property type="component" value="Unassembled WGS sequence"/>
</dbReference>
<name>A0A4C1T884_EUMVA</name>
<comment type="caution">
    <text evidence="2">The sequence shown here is derived from an EMBL/GenBank/DDBJ whole genome shotgun (WGS) entry which is preliminary data.</text>
</comment>
<gene>
    <name evidence="2" type="ORF">EVAR_6266_1</name>
</gene>
<evidence type="ECO:0000313" key="2">
    <source>
        <dbReference type="EMBL" id="GBP10703.1"/>
    </source>
</evidence>
<evidence type="ECO:0000313" key="3">
    <source>
        <dbReference type="Proteomes" id="UP000299102"/>
    </source>
</evidence>
<feature type="region of interest" description="Disordered" evidence="1">
    <location>
        <begin position="54"/>
        <end position="106"/>
    </location>
</feature>
<feature type="compositionally biased region" description="Low complexity" evidence="1">
    <location>
        <begin position="64"/>
        <end position="74"/>
    </location>
</feature>
<protein>
    <submittedName>
        <fullName evidence="2">Uncharacterized protein</fullName>
    </submittedName>
</protein>
<keyword evidence="3" id="KW-1185">Reference proteome</keyword>
<feature type="compositionally biased region" description="Basic residues" evidence="1">
    <location>
        <begin position="96"/>
        <end position="106"/>
    </location>
</feature>
<organism evidence="2 3">
    <name type="scientific">Eumeta variegata</name>
    <name type="common">Bagworm moth</name>
    <name type="synonym">Eumeta japonica</name>
    <dbReference type="NCBI Taxonomy" id="151549"/>
    <lineage>
        <taxon>Eukaryota</taxon>
        <taxon>Metazoa</taxon>
        <taxon>Ecdysozoa</taxon>
        <taxon>Arthropoda</taxon>
        <taxon>Hexapoda</taxon>
        <taxon>Insecta</taxon>
        <taxon>Pterygota</taxon>
        <taxon>Neoptera</taxon>
        <taxon>Endopterygota</taxon>
        <taxon>Lepidoptera</taxon>
        <taxon>Glossata</taxon>
        <taxon>Ditrysia</taxon>
        <taxon>Tineoidea</taxon>
        <taxon>Psychidae</taxon>
        <taxon>Oiketicinae</taxon>
        <taxon>Eumeta</taxon>
    </lineage>
</organism>
<reference evidence="2 3" key="1">
    <citation type="journal article" date="2019" name="Commun. Biol.">
        <title>The bagworm genome reveals a unique fibroin gene that provides high tensile strength.</title>
        <authorList>
            <person name="Kono N."/>
            <person name="Nakamura H."/>
            <person name="Ohtoshi R."/>
            <person name="Tomita M."/>
            <person name="Numata K."/>
            <person name="Arakawa K."/>
        </authorList>
    </citation>
    <scope>NUCLEOTIDE SEQUENCE [LARGE SCALE GENOMIC DNA]</scope>
</reference>
<dbReference type="AlphaFoldDB" id="A0A4C1T884"/>
<sequence>MLRGTNSSAMSPYAPYKPKIERSRLRVVRRATYPMAARSPHALGTAQYSMSTNWAKNRLHARAPPRVGPGARRTPWPPPRTGRRGDRPSGGAPSRARSRRRRALLY</sequence>
<accession>A0A4C1T884</accession>